<dbReference type="Proteomes" id="UP000477750">
    <property type="component" value="Unassembled WGS sequence"/>
</dbReference>
<organism evidence="2 3">
    <name type="scientific">Glycomyces albidus</name>
    <dbReference type="NCBI Taxonomy" id="2656774"/>
    <lineage>
        <taxon>Bacteria</taxon>
        <taxon>Bacillati</taxon>
        <taxon>Actinomycetota</taxon>
        <taxon>Actinomycetes</taxon>
        <taxon>Glycomycetales</taxon>
        <taxon>Glycomycetaceae</taxon>
        <taxon>Glycomyces</taxon>
    </lineage>
</organism>
<feature type="compositionally biased region" description="Acidic residues" evidence="1">
    <location>
        <begin position="129"/>
        <end position="142"/>
    </location>
</feature>
<evidence type="ECO:0000313" key="2">
    <source>
        <dbReference type="EMBL" id="MQM24691.1"/>
    </source>
</evidence>
<reference evidence="2 3" key="1">
    <citation type="submission" date="2019-10" db="EMBL/GenBank/DDBJ databases">
        <title>Glycomyces albidus sp. nov., a novel actinomycete isolated from rhizosphere soil of wheat (Triticum aestivum L.).</title>
        <authorList>
            <person name="Qian L."/>
        </authorList>
    </citation>
    <scope>NUCLEOTIDE SEQUENCE [LARGE SCALE GENOMIC DNA]</scope>
    <source>
        <strain evidence="2 3">NEAU-7082</strain>
    </source>
</reference>
<feature type="region of interest" description="Disordered" evidence="1">
    <location>
        <begin position="121"/>
        <end position="142"/>
    </location>
</feature>
<sequence length="179" mass="19510">MESHSRRETVANGVALRASKPALRPIARARTVLAAGAVFATAACGLAAPIQDPPADPVRYDEVVGLWENGHGETIEFREDGTFTAEPSSFSVRLGYEVPAGEFDGRWRLCASIYITTEDGGRQRSPECVESDSGEYIDTESDLDGVGGSLLFTEDEQLELYPYALEDHTHSSDYYTKAD</sequence>
<comment type="caution">
    <text evidence="2">The sequence shown here is derived from an EMBL/GenBank/DDBJ whole genome shotgun (WGS) entry which is preliminary data.</text>
</comment>
<accession>A0A6L5G4Y9</accession>
<keyword evidence="3" id="KW-1185">Reference proteome</keyword>
<dbReference type="EMBL" id="WIAO01000003">
    <property type="protein sequence ID" value="MQM24691.1"/>
    <property type="molecule type" value="Genomic_DNA"/>
</dbReference>
<protein>
    <submittedName>
        <fullName evidence="2">Uncharacterized protein</fullName>
    </submittedName>
</protein>
<dbReference type="RefSeq" id="WP_153023882.1">
    <property type="nucleotide sequence ID" value="NZ_WIAO01000003.1"/>
</dbReference>
<evidence type="ECO:0000256" key="1">
    <source>
        <dbReference type="SAM" id="MobiDB-lite"/>
    </source>
</evidence>
<evidence type="ECO:0000313" key="3">
    <source>
        <dbReference type="Proteomes" id="UP000477750"/>
    </source>
</evidence>
<proteinExistence type="predicted"/>
<gene>
    <name evidence="2" type="ORF">GFD30_03715</name>
</gene>
<dbReference type="AlphaFoldDB" id="A0A6L5G4Y9"/>
<name>A0A6L5G4Y9_9ACTN</name>